<name>A0A5J4YL90_PORPP</name>
<dbReference type="Proteomes" id="UP000324585">
    <property type="component" value="Unassembled WGS sequence"/>
</dbReference>
<protein>
    <submittedName>
        <fullName evidence="1">Uncharacterized protein</fullName>
    </submittedName>
</protein>
<proteinExistence type="predicted"/>
<accession>A0A5J4YL90</accession>
<evidence type="ECO:0000313" key="2">
    <source>
        <dbReference type="Proteomes" id="UP000324585"/>
    </source>
</evidence>
<keyword evidence="2" id="KW-1185">Reference proteome</keyword>
<dbReference type="AlphaFoldDB" id="A0A5J4YL90"/>
<dbReference type="EMBL" id="VRMN01000010">
    <property type="protein sequence ID" value="KAA8492251.1"/>
    <property type="molecule type" value="Genomic_DNA"/>
</dbReference>
<sequence length="151" mass="16848">MKSVEIVAKTQRPSESQLPVFRVDIELERQRSVDSPVPKKQARHDDLECAVACDTQLEHGMAGLLDMPLDLDLSGINYDATARRNAGVCSLSARVPRSQPQPQLRMHSFGLRSHSFSNPASELFIIAEMKRKFGTDRTAVCSLAVWSDRLL</sequence>
<reference evidence="2" key="1">
    <citation type="journal article" date="2019" name="Nat. Commun.">
        <title>Expansion of phycobilisome linker gene families in mesophilic red algae.</title>
        <authorList>
            <person name="Lee J."/>
            <person name="Kim D."/>
            <person name="Bhattacharya D."/>
            <person name="Yoon H.S."/>
        </authorList>
    </citation>
    <scope>NUCLEOTIDE SEQUENCE [LARGE SCALE GENOMIC DNA]</scope>
    <source>
        <strain evidence="2">CCMP 1328</strain>
    </source>
</reference>
<organism evidence="1 2">
    <name type="scientific">Porphyridium purpureum</name>
    <name type="common">Red alga</name>
    <name type="synonym">Porphyridium cruentum</name>
    <dbReference type="NCBI Taxonomy" id="35688"/>
    <lineage>
        <taxon>Eukaryota</taxon>
        <taxon>Rhodophyta</taxon>
        <taxon>Bangiophyceae</taxon>
        <taxon>Porphyridiales</taxon>
        <taxon>Porphyridiaceae</taxon>
        <taxon>Porphyridium</taxon>
    </lineage>
</organism>
<evidence type="ECO:0000313" key="1">
    <source>
        <dbReference type="EMBL" id="KAA8492251.1"/>
    </source>
</evidence>
<gene>
    <name evidence="1" type="ORF">FVE85_3689</name>
</gene>
<comment type="caution">
    <text evidence="1">The sequence shown here is derived from an EMBL/GenBank/DDBJ whole genome shotgun (WGS) entry which is preliminary data.</text>
</comment>